<dbReference type="GO" id="GO:0004674">
    <property type="term" value="F:protein serine/threonine kinase activity"/>
    <property type="evidence" value="ECO:0007669"/>
    <property type="project" value="UniProtKB-EC"/>
</dbReference>
<dbReference type="Gene3D" id="2.60.40.10">
    <property type="entry name" value="Immunoglobulins"/>
    <property type="match status" value="1"/>
</dbReference>
<reference evidence="1 2" key="1">
    <citation type="submission" date="2020-06" db="EMBL/GenBank/DDBJ databases">
        <authorList>
            <person name="Li R."/>
            <person name="Bekaert M."/>
        </authorList>
    </citation>
    <scope>NUCLEOTIDE SEQUENCE [LARGE SCALE GENOMIC DNA]</scope>
    <source>
        <strain evidence="2">wild</strain>
    </source>
</reference>
<evidence type="ECO:0000313" key="1">
    <source>
        <dbReference type="EMBL" id="CAC5357878.1"/>
    </source>
</evidence>
<dbReference type="OrthoDB" id="6131931at2759"/>
<dbReference type="Proteomes" id="UP000507470">
    <property type="component" value="Unassembled WGS sequence"/>
</dbReference>
<sequence length="273" mass="31454">MKSETFYVLQFKSPTRLIENMSSSIIWEIQTVPIVFGEDVNLKCIVPTGVCHINQTKQWTGGKGYKLLGLNGYTTDISKYAMKVHTSELSFDLTVKNFSEDDANREYTCLCGKEQYTDMLMLNKTEYIRMPLEDNIIVKSYVNDYRIYLNLTIQNVHPLPICTLEYNNKTKILKTSDCKKENNTVYTIAYKSVISMKESCRITWLVNCTVGQKSFNTDKKTSNQCGTNYGMHDVEREEHDMEKGQHIRLQNVNTATSVLQPMLKAPQIVDFKK</sequence>
<dbReference type="EC" id="2.7.11.1" evidence="1"/>
<evidence type="ECO:0000313" key="2">
    <source>
        <dbReference type="Proteomes" id="UP000507470"/>
    </source>
</evidence>
<accession>A0A6J7ZYD2</accession>
<dbReference type="InterPro" id="IPR013783">
    <property type="entry name" value="Ig-like_fold"/>
</dbReference>
<organism evidence="1 2">
    <name type="scientific">Mytilus coruscus</name>
    <name type="common">Sea mussel</name>
    <dbReference type="NCBI Taxonomy" id="42192"/>
    <lineage>
        <taxon>Eukaryota</taxon>
        <taxon>Metazoa</taxon>
        <taxon>Spiralia</taxon>
        <taxon>Lophotrochozoa</taxon>
        <taxon>Mollusca</taxon>
        <taxon>Bivalvia</taxon>
        <taxon>Autobranchia</taxon>
        <taxon>Pteriomorphia</taxon>
        <taxon>Mytilida</taxon>
        <taxon>Mytiloidea</taxon>
        <taxon>Mytilidae</taxon>
        <taxon>Mytilinae</taxon>
        <taxon>Mytilus</taxon>
    </lineage>
</organism>
<gene>
    <name evidence="1" type="ORF">MCOR_1351</name>
</gene>
<dbReference type="SUPFAM" id="SSF48726">
    <property type="entry name" value="Immunoglobulin"/>
    <property type="match status" value="1"/>
</dbReference>
<keyword evidence="1" id="KW-0808">Transferase</keyword>
<dbReference type="InterPro" id="IPR036179">
    <property type="entry name" value="Ig-like_dom_sf"/>
</dbReference>
<keyword evidence="2" id="KW-1185">Reference proteome</keyword>
<dbReference type="AlphaFoldDB" id="A0A6J7ZYD2"/>
<proteinExistence type="predicted"/>
<name>A0A6J7ZYD2_MYTCO</name>
<dbReference type="EMBL" id="CACVKT020000270">
    <property type="protein sequence ID" value="CAC5357878.1"/>
    <property type="molecule type" value="Genomic_DNA"/>
</dbReference>
<protein>
    <submittedName>
        <fullName evidence="1">OBSCN</fullName>
        <ecNumber evidence="1">2.7.11.1</ecNumber>
    </submittedName>
</protein>